<protein>
    <submittedName>
        <fullName evidence="1">Uncharacterized protein</fullName>
    </submittedName>
</protein>
<reference evidence="1 2" key="2">
    <citation type="journal article" date="2013" name="Genome Biol. Evol.">
        <title>Genome sequencing of Giardia lamblia genotypes A2 and B isolates (DH and GS) and comparative analysis with the genomes of genotypes A1 and E (WB and Pig).</title>
        <authorList>
            <person name="Adam R.D."/>
            <person name="Dahlstrom E.W."/>
            <person name="Martens C.A."/>
            <person name="Bruno D.P."/>
            <person name="Barbian K.D."/>
            <person name="Ricklefs S.M."/>
            <person name="Hernandez M.M."/>
            <person name="Narla N.P."/>
            <person name="Patel R.B."/>
            <person name="Porcella S.F."/>
            <person name="Nash T.E."/>
        </authorList>
    </citation>
    <scope>NUCLEOTIDE SEQUENCE [LARGE SCALE GENOMIC DNA]</scope>
    <source>
        <strain evidence="1 2">DH</strain>
    </source>
</reference>
<accession>V6TFE2</accession>
<sequence>MRLGKIKMTDPIITIGPYLYMKLVKISTRVDSCLGMLLGKISADCIELCEVLGLNFNVEDPSLVKALKHAVDAQSTFYSHLTPVGIIFIGQEHHVPSDVVHDACAYFSLDRPVLAASYNPEDKEPLIVQADKRCKLKFVGTASDSAVVRAMFPELTRGVKLQEAPLPPAIPKELLSVLALTLRN</sequence>
<gene>
    <name evidence="1" type="ORF">DHA2_154605</name>
</gene>
<dbReference type="Proteomes" id="UP000018320">
    <property type="component" value="Unassembled WGS sequence"/>
</dbReference>
<dbReference type="EMBL" id="AHGT01000033">
    <property type="protein sequence ID" value="ESU37117.1"/>
    <property type="molecule type" value="Genomic_DNA"/>
</dbReference>
<dbReference type="VEuPathDB" id="GiardiaDB:GL50581_3412"/>
<evidence type="ECO:0000313" key="1">
    <source>
        <dbReference type="EMBL" id="ESU37117.1"/>
    </source>
</evidence>
<dbReference type="VEuPathDB" id="GiardiaDB:GL50803_0015600"/>
<comment type="caution">
    <text evidence="1">The sequence shown here is derived from an EMBL/GenBank/DDBJ whole genome shotgun (WGS) entry which is preliminary data.</text>
</comment>
<name>V6TFE2_GIAIN</name>
<proteinExistence type="predicted"/>
<dbReference type="VEuPathDB" id="GiardiaDB:QR46_0569"/>
<dbReference type="VEuPathDB" id="GiardiaDB:DHA2_154605"/>
<organism evidence="1 2">
    <name type="scientific">Giardia intestinalis</name>
    <name type="common">Giardia lamblia</name>
    <dbReference type="NCBI Taxonomy" id="5741"/>
    <lineage>
        <taxon>Eukaryota</taxon>
        <taxon>Metamonada</taxon>
        <taxon>Diplomonadida</taxon>
        <taxon>Hexamitidae</taxon>
        <taxon>Giardiinae</taxon>
        <taxon>Giardia</taxon>
    </lineage>
</organism>
<evidence type="ECO:0000313" key="2">
    <source>
        <dbReference type="Proteomes" id="UP000018320"/>
    </source>
</evidence>
<reference evidence="2" key="1">
    <citation type="submission" date="2012-02" db="EMBL/GenBank/DDBJ databases">
        <title>Genome sequencing of Giardia lamblia Genotypes A2 and B isolates (DH and GS) and comparative analysis with the genomes of Genotypes A1 and E (WB and Pig).</title>
        <authorList>
            <person name="Adam R."/>
            <person name="Dahlstrom E."/>
            <person name="Martens C."/>
            <person name="Bruno D."/>
            <person name="Barbian K."/>
            <person name="Porcella S.F."/>
            <person name="Nash T."/>
        </authorList>
    </citation>
    <scope>NUCLEOTIDE SEQUENCE</scope>
    <source>
        <strain evidence="2">DH</strain>
    </source>
</reference>
<dbReference type="AlphaFoldDB" id="V6TFE2"/>